<reference evidence="2" key="1">
    <citation type="journal article" date="2021" name="Genome Biol. Evol.">
        <title>A High-Quality Reference Genome for a Parasitic Bivalve with Doubly Uniparental Inheritance (Bivalvia: Unionida).</title>
        <authorList>
            <person name="Smith C.H."/>
        </authorList>
    </citation>
    <scope>NUCLEOTIDE SEQUENCE</scope>
    <source>
        <strain evidence="2">CHS0354</strain>
    </source>
</reference>
<evidence type="ECO:0000313" key="3">
    <source>
        <dbReference type="Proteomes" id="UP001195483"/>
    </source>
</evidence>
<feature type="compositionally biased region" description="Basic and acidic residues" evidence="1">
    <location>
        <begin position="235"/>
        <end position="249"/>
    </location>
</feature>
<feature type="compositionally biased region" description="Polar residues" evidence="1">
    <location>
        <begin position="994"/>
        <end position="1012"/>
    </location>
</feature>
<reference evidence="2" key="3">
    <citation type="submission" date="2023-05" db="EMBL/GenBank/DDBJ databases">
        <authorList>
            <person name="Smith C.H."/>
        </authorList>
    </citation>
    <scope>NUCLEOTIDE SEQUENCE</scope>
    <source>
        <strain evidence="2">CHS0354</strain>
        <tissue evidence="2">Mantle</tissue>
    </source>
</reference>
<proteinExistence type="predicted"/>
<feature type="compositionally biased region" description="Basic and acidic residues" evidence="1">
    <location>
        <begin position="202"/>
        <end position="223"/>
    </location>
</feature>
<keyword evidence="3" id="KW-1185">Reference proteome</keyword>
<protein>
    <submittedName>
        <fullName evidence="2">Uncharacterized protein</fullName>
    </submittedName>
</protein>
<comment type="caution">
    <text evidence="2">The sequence shown here is derived from an EMBL/GenBank/DDBJ whole genome shotgun (WGS) entry which is preliminary data.</text>
</comment>
<feature type="region of interest" description="Disordered" evidence="1">
    <location>
        <begin position="186"/>
        <end position="251"/>
    </location>
</feature>
<feature type="region of interest" description="Disordered" evidence="1">
    <location>
        <begin position="438"/>
        <end position="467"/>
    </location>
</feature>
<organism evidence="2 3">
    <name type="scientific">Potamilus streckersoni</name>
    <dbReference type="NCBI Taxonomy" id="2493646"/>
    <lineage>
        <taxon>Eukaryota</taxon>
        <taxon>Metazoa</taxon>
        <taxon>Spiralia</taxon>
        <taxon>Lophotrochozoa</taxon>
        <taxon>Mollusca</taxon>
        <taxon>Bivalvia</taxon>
        <taxon>Autobranchia</taxon>
        <taxon>Heteroconchia</taxon>
        <taxon>Palaeoheterodonta</taxon>
        <taxon>Unionida</taxon>
        <taxon>Unionoidea</taxon>
        <taxon>Unionidae</taxon>
        <taxon>Ambleminae</taxon>
        <taxon>Lampsilini</taxon>
        <taxon>Potamilus</taxon>
    </lineage>
</organism>
<gene>
    <name evidence="2" type="ORF">CHS0354_019679</name>
</gene>
<accession>A0AAE0SA41</accession>
<sequence length="1040" mass="118665">MSDKKKHPFKSFKQKTARLFPRFRKVRKLTKITEEPSLDGSCVQSTVHPFQGETTSEPFVLFKSEVAANIEEYQELKFADDADSEYSEIGGGKYGHATLEELNSTCVGDEGNDLPFPLTPVSRHYELGESKSGSIDSGIDCVLSPTLGNDTSKASLSQETGVKRDAEISASLTTLLEKQELKLSRSQNCEKNRTCSTLSQEDSVKDHEVPDSEISKSSNREFHYNAASESVASSKARESNETTNKHDNTYEEIMVDELVDNSSKSENSSSKSLLNYRPVKDSILLHSPHLLVSPIPRLREYKSTINLESAKTCPVPWELQVNENSAFERTKPTYRSVRNSVKEVCETFQDKEKNFKYSGAVQYGIKDKSHELSDYKNCHETNTVSNKKNDVNLKILQTVNKPHYDVDVSSSLDDSDSSLSSLENIVCCYSSDDSLHLGRVSESESRKQSHSQEDRSRHMFEKQDDSSNERIYAGSIHGCDEPFGLSWNQYMTKPQKSVTKHKDKAENSCLQSENVCRNKSLKRSTNVSDLHGESVTMASSSTASASYRENICKKSRCKSTYHTENAHFSKQGEKTDECHTLNVKETSDFSRRNSHSHQKHALPVWYKQQTSLDDAFLENDMKVDKWKRNSRLYSSLNSSFSDFKGKDHKRKVLDLHNLSVDERGHSKAIQNYYDSFPSAENHEESFPGEQNIPCPDQFRLSTTIRANPMKCNQSNSKVHHYDEFSSRHNQCQNHQAFWIEKKVGMEFSPAKRVLHKNKNMSEKDLCQQILNLYVMDDCQSDSASDLPGQDPVSPPSALDHIYEELLTVDHSRSLQQLDDSLLQYGTYVAPRLQQESNTIDPNHEVYTAEAVKRRLQHGINQGVCKPRPVSTPSGPVEYRIPAKPRPLSTPTEPGEDIMKQMINWQQPSSVPHEKTCSRGLDHQKLDGQENFFEEQFDKLTKFHTVRNGRRMVRYLTLEEAQSIITHFPPPKDPSRISWNEKLVEWDYHHHTPRQTPIKTKPILSQKNTSFPNSDDIPSPIILTKLRRSKSLSRRYKNWPW</sequence>
<evidence type="ECO:0000256" key="1">
    <source>
        <dbReference type="SAM" id="MobiDB-lite"/>
    </source>
</evidence>
<feature type="region of interest" description="Disordered" evidence="1">
    <location>
        <begin position="994"/>
        <end position="1013"/>
    </location>
</feature>
<dbReference type="Proteomes" id="UP001195483">
    <property type="component" value="Unassembled WGS sequence"/>
</dbReference>
<evidence type="ECO:0000313" key="2">
    <source>
        <dbReference type="EMBL" id="KAK3587813.1"/>
    </source>
</evidence>
<dbReference type="AlphaFoldDB" id="A0AAE0SA41"/>
<feature type="region of interest" description="Disordered" evidence="1">
    <location>
        <begin position="862"/>
        <end position="891"/>
    </location>
</feature>
<name>A0AAE0SA41_9BIVA</name>
<reference evidence="2" key="2">
    <citation type="journal article" date="2021" name="Genome Biol. Evol.">
        <title>Developing a high-quality reference genome for a parasitic bivalve with doubly uniparental inheritance (Bivalvia: Unionida).</title>
        <authorList>
            <person name="Smith C.H."/>
        </authorList>
    </citation>
    <scope>NUCLEOTIDE SEQUENCE</scope>
    <source>
        <strain evidence="2">CHS0354</strain>
        <tissue evidence="2">Mantle</tissue>
    </source>
</reference>
<dbReference type="EMBL" id="JAEAOA010001201">
    <property type="protein sequence ID" value="KAK3587813.1"/>
    <property type="molecule type" value="Genomic_DNA"/>
</dbReference>